<evidence type="ECO:0000313" key="27">
    <source>
        <dbReference type="Proteomes" id="UP000264313"/>
    </source>
</evidence>
<comment type="catalytic activity">
    <reaction evidence="19">
        <text>(6S)-5,6,7,8-tetrahydrofolyl-(gamma-L-Glu)(n) + L-glutamate + ATP = (6S)-5,6,7,8-tetrahydrofolyl-(gamma-L-Glu)(n+1) + ADP + phosphate + H(+)</text>
        <dbReference type="Rhea" id="RHEA:10580"/>
        <dbReference type="Rhea" id="RHEA-COMP:14738"/>
        <dbReference type="Rhea" id="RHEA-COMP:14740"/>
        <dbReference type="ChEBI" id="CHEBI:15378"/>
        <dbReference type="ChEBI" id="CHEBI:29985"/>
        <dbReference type="ChEBI" id="CHEBI:30616"/>
        <dbReference type="ChEBI" id="CHEBI:43474"/>
        <dbReference type="ChEBI" id="CHEBI:141005"/>
        <dbReference type="ChEBI" id="CHEBI:456216"/>
        <dbReference type="EC" id="6.3.2.17"/>
    </reaction>
</comment>
<evidence type="ECO:0000256" key="16">
    <source>
        <dbReference type="ARBA" id="ARBA00030048"/>
    </source>
</evidence>
<sequence>MSNSLKHEAPPRDLLTWLKYIEQLHPNAIEMGLGRVKVVIDRLGLRPAFKIITVAGTNGKGSTCTMLSQIYKHAGYRVGCYTSPHILRYNERVNINGQDASDESLCAAFAAVEEARQGGSHNADAISLTYFEIGTLAAVWHFVQTGVDVAILEIGLGGRLDAVNAFEPDCTIVTNIDLDHQDILGHTRELIAYEKAGVYRPAIPAICGDNDPPESLIAYAKKVNADFKCIQHEFGYELTKTGWYYLSNQQRIHHLPIPALKGRYQLNNAACAVTAVIALQSALPVSEVAIAKAMQEIKLVGRFYTDSRFPWLILDVAHNPHAAIALAENLKVLKENSVTAISHSNQNPRVFSVFSMLADKDIKGVVDALKGEVNAWYVAPIEHSRGASVAVLLEAINKAAPNAPVKVFNNLGDAYYQAYLDRESCIEPNENDKIVAFGSFFTVSGVMQYLNEHVNTSLRKQ</sequence>
<dbReference type="InterPro" id="IPR001645">
    <property type="entry name" value="Folylpolyglutamate_synth"/>
</dbReference>
<dbReference type="EC" id="6.3.2.12" evidence="7"/>
<dbReference type="FunFam" id="3.40.1190.10:FF:000004">
    <property type="entry name" value="Dihydrofolate synthase/folylpolyglutamate synthase"/>
    <property type="match status" value="1"/>
</dbReference>
<dbReference type="PANTHER" id="PTHR11136">
    <property type="entry name" value="FOLYLPOLYGLUTAMATE SYNTHASE-RELATED"/>
    <property type="match status" value="1"/>
</dbReference>
<dbReference type="SUPFAM" id="SSF53623">
    <property type="entry name" value="MurD-like peptide ligases, catalytic domain"/>
    <property type="match status" value="1"/>
</dbReference>
<evidence type="ECO:0000256" key="19">
    <source>
        <dbReference type="ARBA" id="ARBA00047493"/>
    </source>
</evidence>
<comment type="cofactor">
    <cofactor evidence="1">
        <name>Mg(2+)</name>
        <dbReference type="ChEBI" id="CHEBI:18420"/>
    </cofactor>
</comment>
<dbReference type="GO" id="GO:0046654">
    <property type="term" value="P:tetrahydrofolate biosynthetic process"/>
    <property type="evidence" value="ECO:0007669"/>
    <property type="project" value="UniProtKB-UniPathway"/>
</dbReference>
<comment type="pathway">
    <text evidence="4">Cofactor biosynthesis; tetrahydrofolylpolyglutamate biosynthesis.</text>
</comment>
<keyword evidence="10 23" id="KW-0436">Ligase</keyword>
<evidence type="ECO:0000256" key="12">
    <source>
        <dbReference type="ARBA" id="ARBA00022741"/>
    </source>
</evidence>
<keyword evidence="15" id="KW-0289">Folate biosynthesis</keyword>
<comment type="subunit">
    <text evidence="6">Monomer.</text>
</comment>
<evidence type="ECO:0000256" key="10">
    <source>
        <dbReference type="ARBA" id="ARBA00022598"/>
    </source>
</evidence>
<evidence type="ECO:0000256" key="15">
    <source>
        <dbReference type="ARBA" id="ARBA00022909"/>
    </source>
</evidence>
<comment type="function">
    <text evidence="2">Functions in two distinct reactions of the de novo folate biosynthetic pathway. Catalyzes the addition of a glutamate residue to dihydropteroate (7,8-dihydropteroate or H2Pte) to form dihydrofolate (7,8-dihydrofolate monoglutamate or H2Pte-Glu). Also catalyzes successive additions of L-glutamate to tetrahydrofolate or 10-formyltetrahydrofolate or 5,10-methylenetetrahydrofolate, leading to folylpolyglutamate derivatives.</text>
</comment>
<evidence type="ECO:0000256" key="3">
    <source>
        <dbReference type="ARBA" id="ARBA00004799"/>
    </source>
</evidence>
<dbReference type="STRING" id="1132855.GCA_000384255_01737"/>
<evidence type="ECO:0000259" key="24">
    <source>
        <dbReference type="Pfam" id="PF02875"/>
    </source>
</evidence>
<comment type="catalytic activity">
    <reaction evidence="20">
        <text>10-formyltetrahydrofolyl-(gamma-L-Glu)(n) + L-glutamate + ATP = 10-formyltetrahydrofolyl-(gamma-L-Glu)(n+1) + ADP + phosphate + H(+)</text>
        <dbReference type="Rhea" id="RHEA:51904"/>
        <dbReference type="Rhea" id="RHEA-COMP:13088"/>
        <dbReference type="Rhea" id="RHEA-COMP:14300"/>
        <dbReference type="ChEBI" id="CHEBI:15378"/>
        <dbReference type="ChEBI" id="CHEBI:29985"/>
        <dbReference type="ChEBI" id="CHEBI:30616"/>
        <dbReference type="ChEBI" id="CHEBI:43474"/>
        <dbReference type="ChEBI" id="CHEBI:134413"/>
        <dbReference type="ChEBI" id="CHEBI:456216"/>
        <dbReference type="EC" id="6.3.2.17"/>
    </reaction>
</comment>
<dbReference type="InterPro" id="IPR004101">
    <property type="entry name" value="Mur_ligase_C"/>
</dbReference>
<comment type="catalytic activity">
    <reaction evidence="21">
        <text>(6R)-5,10-methylenetetrahydrofolyl-(gamma-L-Glu)(n) + L-glutamate + ATP = (6R)-5,10-methylenetetrahydrofolyl-(gamma-L-Glu)(n+1) + ADP + phosphate + H(+)</text>
        <dbReference type="Rhea" id="RHEA:51912"/>
        <dbReference type="Rhea" id="RHEA-COMP:13257"/>
        <dbReference type="Rhea" id="RHEA-COMP:13258"/>
        <dbReference type="ChEBI" id="CHEBI:15378"/>
        <dbReference type="ChEBI" id="CHEBI:29985"/>
        <dbReference type="ChEBI" id="CHEBI:30616"/>
        <dbReference type="ChEBI" id="CHEBI:43474"/>
        <dbReference type="ChEBI" id="CHEBI:136572"/>
        <dbReference type="ChEBI" id="CHEBI:456216"/>
        <dbReference type="EC" id="6.3.2.17"/>
    </reaction>
</comment>
<dbReference type="Pfam" id="PF02875">
    <property type="entry name" value="Mur_ligase_C"/>
    <property type="match status" value="1"/>
</dbReference>
<dbReference type="InterPro" id="IPR036615">
    <property type="entry name" value="Mur_ligase_C_dom_sf"/>
</dbReference>
<evidence type="ECO:0000256" key="8">
    <source>
        <dbReference type="ARBA" id="ARBA00013025"/>
    </source>
</evidence>
<comment type="caution">
    <text evidence="26">The sequence shown here is derived from an EMBL/GenBank/DDBJ whole genome shotgun (WGS) entry which is preliminary data.</text>
</comment>
<dbReference type="GO" id="GO:0008841">
    <property type="term" value="F:dihydrofolate synthase activity"/>
    <property type="evidence" value="ECO:0007669"/>
    <property type="project" value="UniProtKB-EC"/>
</dbReference>
<evidence type="ECO:0000256" key="14">
    <source>
        <dbReference type="ARBA" id="ARBA00022842"/>
    </source>
</evidence>
<dbReference type="Pfam" id="PF08245">
    <property type="entry name" value="Mur_ligase_M"/>
    <property type="match status" value="1"/>
</dbReference>
<dbReference type="AlphaFoldDB" id="A0A351RCU6"/>
<dbReference type="Proteomes" id="UP000264313">
    <property type="component" value="Unassembled WGS sequence"/>
</dbReference>
<feature type="domain" description="Mur ligase C-terminal" evidence="24">
    <location>
        <begin position="312"/>
        <end position="420"/>
    </location>
</feature>
<evidence type="ECO:0000256" key="9">
    <source>
        <dbReference type="ARBA" id="ARBA00019357"/>
    </source>
</evidence>
<comment type="catalytic activity">
    <reaction evidence="22">
        <text>7,8-dihydropteroate + L-glutamate + ATP = 7,8-dihydrofolate + ADP + phosphate + H(+)</text>
        <dbReference type="Rhea" id="RHEA:23584"/>
        <dbReference type="ChEBI" id="CHEBI:15378"/>
        <dbReference type="ChEBI" id="CHEBI:17839"/>
        <dbReference type="ChEBI" id="CHEBI:29985"/>
        <dbReference type="ChEBI" id="CHEBI:30616"/>
        <dbReference type="ChEBI" id="CHEBI:43474"/>
        <dbReference type="ChEBI" id="CHEBI:57451"/>
        <dbReference type="ChEBI" id="CHEBI:456216"/>
        <dbReference type="EC" id="6.3.2.12"/>
    </reaction>
</comment>
<evidence type="ECO:0000256" key="4">
    <source>
        <dbReference type="ARBA" id="ARBA00005150"/>
    </source>
</evidence>
<evidence type="ECO:0000256" key="5">
    <source>
        <dbReference type="ARBA" id="ARBA00008276"/>
    </source>
</evidence>
<dbReference type="InterPro" id="IPR036565">
    <property type="entry name" value="Mur-like_cat_sf"/>
</dbReference>
<evidence type="ECO:0000313" key="26">
    <source>
        <dbReference type="EMBL" id="HBA09867.1"/>
    </source>
</evidence>
<feature type="domain" description="Mur ligase central" evidence="25">
    <location>
        <begin position="54"/>
        <end position="275"/>
    </location>
</feature>
<evidence type="ECO:0000256" key="7">
    <source>
        <dbReference type="ARBA" id="ARBA00013023"/>
    </source>
</evidence>
<evidence type="ECO:0000256" key="1">
    <source>
        <dbReference type="ARBA" id="ARBA00001946"/>
    </source>
</evidence>
<dbReference type="InterPro" id="IPR013221">
    <property type="entry name" value="Mur_ligase_cen"/>
</dbReference>
<keyword evidence="14" id="KW-0460">Magnesium</keyword>
<evidence type="ECO:0000256" key="23">
    <source>
        <dbReference type="PIRNR" id="PIRNR001563"/>
    </source>
</evidence>
<evidence type="ECO:0000259" key="25">
    <source>
        <dbReference type="Pfam" id="PF08245"/>
    </source>
</evidence>
<dbReference type="GO" id="GO:0046872">
    <property type="term" value="F:metal ion binding"/>
    <property type="evidence" value="ECO:0007669"/>
    <property type="project" value="UniProtKB-KW"/>
</dbReference>
<evidence type="ECO:0000256" key="2">
    <source>
        <dbReference type="ARBA" id="ARBA00002714"/>
    </source>
</evidence>
<keyword evidence="12 23" id="KW-0547">Nucleotide-binding</keyword>
<dbReference type="PIRSF" id="PIRSF001563">
    <property type="entry name" value="Folylpolyglu_synth"/>
    <property type="match status" value="1"/>
</dbReference>
<dbReference type="PANTHER" id="PTHR11136:SF0">
    <property type="entry name" value="DIHYDROFOLATE SYNTHETASE-RELATED"/>
    <property type="match status" value="1"/>
</dbReference>
<dbReference type="GO" id="GO:0004326">
    <property type="term" value="F:tetrahydrofolylpolyglutamate synthase activity"/>
    <property type="evidence" value="ECO:0007669"/>
    <property type="project" value="UniProtKB-EC"/>
</dbReference>
<dbReference type="Gene3D" id="3.40.1190.10">
    <property type="entry name" value="Mur-like, catalytic domain"/>
    <property type="match status" value="1"/>
</dbReference>
<gene>
    <name evidence="26" type="ORF">DCW48_10240</name>
</gene>
<evidence type="ECO:0000256" key="11">
    <source>
        <dbReference type="ARBA" id="ARBA00022723"/>
    </source>
</evidence>
<keyword evidence="11" id="KW-0479">Metal-binding</keyword>
<evidence type="ECO:0000256" key="22">
    <source>
        <dbReference type="ARBA" id="ARBA00049161"/>
    </source>
</evidence>
<comment type="pathway">
    <text evidence="3">Cofactor biosynthesis; tetrahydrofolate biosynthesis; 7,8-dihydrofolate from 2-amino-4-hydroxy-6-hydroxymethyl-7,8-dihydropteridine diphosphate and 4-aminobenzoate: step 2/2.</text>
</comment>
<dbReference type="GO" id="GO:0005524">
    <property type="term" value="F:ATP binding"/>
    <property type="evidence" value="ECO:0007669"/>
    <property type="project" value="UniProtKB-KW"/>
</dbReference>
<dbReference type="NCBIfam" id="TIGR01499">
    <property type="entry name" value="folC"/>
    <property type="match status" value="1"/>
</dbReference>
<proteinExistence type="inferred from homology"/>
<dbReference type="EC" id="6.3.2.17" evidence="8"/>
<name>A0A351RCU6_9PROT</name>
<dbReference type="Gene3D" id="3.90.190.20">
    <property type="entry name" value="Mur ligase, C-terminal domain"/>
    <property type="match status" value="1"/>
</dbReference>
<dbReference type="UniPathway" id="UPA00077">
    <property type="reaction ID" value="UER00157"/>
</dbReference>
<protein>
    <recommendedName>
        <fullName evidence="9">Dihydrofolate synthase/folylpolyglutamate synthase</fullName>
        <ecNumber evidence="7">6.3.2.12</ecNumber>
        <ecNumber evidence="8">6.3.2.17</ecNumber>
    </recommendedName>
    <alternativeName>
        <fullName evidence="18">Folylpoly-gamma-glutamate synthetase-dihydrofolate synthetase</fullName>
    </alternativeName>
    <alternativeName>
        <fullName evidence="16">Folylpolyglutamate synthetase</fullName>
    </alternativeName>
    <alternativeName>
        <fullName evidence="17">Tetrahydrofolylpolyglutamate synthase</fullName>
    </alternativeName>
</protein>
<organism evidence="26 27">
    <name type="scientific">Methylotenera mobilis</name>
    <dbReference type="NCBI Taxonomy" id="359408"/>
    <lineage>
        <taxon>Bacteria</taxon>
        <taxon>Pseudomonadati</taxon>
        <taxon>Pseudomonadota</taxon>
        <taxon>Betaproteobacteria</taxon>
        <taxon>Nitrosomonadales</taxon>
        <taxon>Methylophilaceae</taxon>
        <taxon>Methylotenera</taxon>
    </lineage>
</organism>
<evidence type="ECO:0000256" key="6">
    <source>
        <dbReference type="ARBA" id="ARBA00011245"/>
    </source>
</evidence>
<comment type="similarity">
    <text evidence="5 23">Belongs to the folylpolyglutamate synthase family.</text>
</comment>
<evidence type="ECO:0000256" key="20">
    <source>
        <dbReference type="ARBA" id="ARBA00047808"/>
    </source>
</evidence>
<reference evidence="26 27" key="1">
    <citation type="journal article" date="2018" name="Nat. Biotechnol.">
        <title>A standardized bacterial taxonomy based on genome phylogeny substantially revises the tree of life.</title>
        <authorList>
            <person name="Parks D.H."/>
            <person name="Chuvochina M."/>
            <person name="Waite D.W."/>
            <person name="Rinke C."/>
            <person name="Skarshewski A."/>
            <person name="Chaumeil P.A."/>
            <person name="Hugenholtz P."/>
        </authorList>
    </citation>
    <scope>NUCLEOTIDE SEQUENCE [LARGE SCALE GENOMIC DNA]</scope>
    <source>
        <strain evidence="26">UBA9958</strain>
    </source>
</reference>
<evidence type="ECO:0000256" key="18">
    <source>
        <dbReference type="ARBA" id="ARBA00032510"/>
    </source>
</evidence>
<dbReference type="GO" id="GO:0005737">
    <property type="term" value="C:cytoplasm"/>
    <property type="evidence" value="ECO:0007669"/>
    <property type="project" value="TreeGrafter"/>
</dbReference>
<keyword evidence="13 23" id="KW-0067">ATP-binding</keyword>
<evidence type="ECO:0000256" key="17">
    <source>
        <dbReference type="ARBA" id="ARBA00030592"/>
    </source>
</evidence>
<accession>A0A351RCU6</accession>
<dbReference type="GO" id="GO:0046656">
    <property type="term" value="P:folic acid biosynthetic process"/>
    <property type="evidence" value="ECO:0007669"/>
    <property type="project" value="UniProtKB-KW"/>
</dbReference>
<evidence type="ECO:0000256" key="13">
    <source>
        <dbReference type="ARBA" id="ARBA00022840"/>
    </source>
</evidence>
<dbReference type="SUPFAM" id="SSF53244">
    <property type="entry name" value="MurD-like peptide ligases, peptide-binding domain"/>
    <property type="match status" value="1"/>
</dbReference>
<dbReference type="NCBIfam" id="NF008101">
    <property type="entry name" value="PRK10846.1"/>
    <property type="match status" value="1"/>
</dbReference>
<evidence type="ECO:0000256" key="21">
    <source>
        <dbReference type="ARBA" id="ARBA00049035"/>
    </source>
</evidence>
<dbReference type="EMBL" id="DNAA01000237">
    <property type="protein sequence ID" value="HBA09867.1"/>
    <property type="molecule type" value="Genomic_DNA"/>
</dbReference>